<keyword evidence="3" id="KW-1185">Reference proteome</keyword>
<reference evidence="1 3" key="1">
    <citation type="submission" date="2017-12" db="EMBL/GenBank/DDBJ databases">
        <title>Complete genome sequence of Herbivorax saccincola GGR1, a novel Cellulosome-producing hydrolytic bacterium in a thermophilic biogas plant, established by Illumina and Nanopore MinION sequencing.</title>
        <authorList>
            <person name="Pechtl A."/>
            <person name="Ruckert C."/>
            <person name="Koeck D.E."/>
            <person name="Maus I."/>
            <person name="Winkler A."/>
            <person name="Kalinowski J."/>
            <person name="Puhler A."/>
            <person name="Schwarz W.W."/>
            <person name="Zverlov V.V."/>
            <person name="Schluter A."/>
            <person name="Liebl W."/>
        </authorList>
    </citation>
    <scope>NUCLEOTIDE SEQUENCE [LARGE SCALE GENOMIC DNA]</scope>
    <source>
        <strain evidence="1">GGR1</strain>
        <strain evidence="3">SR1</strain>
    </source>
</reference>
<dbReference type="Proteomes" id="UP000233534">
    <property type="component" value="Chromosome"/>
</dbReference>
<dbReference type="Proteomes" id="UP000239720">
    <property type="component" value="Unassembled WGS sequence"/>
</dbReference>
<accession>A0A2K9E7V0</accession>
<protein>
    <recommendedName>
        <fullName evidence="5">YlbF family regulator</fullName>
    </recommendedName>
</protein>
<name>A0A2K9E7V0_9FIRM</name>
<evidence type="ECO:0000313" key="1">
    <source>
        <dbReference type="EMBL" id="AUG57626.1"/>
    </source>
</evidence>
<evidence type="ECO:0000313" key="3">
    <source>
        <dbReference type="Proteomes" id="UP000233534"/>
    </source>
</evidence>
<evidence type="ECO:0008006" key="5">
    <source>
        <dbReference type="Google" id="ProtNLM"/>
    </source>
</evidence>
<evidence type="ECO:0000313" key="4">
    <source>
        <dbReference type="Proteomes" id="UP000239720"/>
    </source>
</evidence>
<dbReference type="Gene3D" id="1.20.1500.10">
    <property type="entry name" value="YheA/YmcA-like"/>
    <property type="match status" value="1"/>
</dbReference>
<dbReference type="EMBL" id="CP025197">
    <property type="protein sequence ID" value="AUG57626.1"/>
    <property type="molecule type" value="Genomic_DNA"/>
</dbReference>
<organism evidence="1 3">
    <name type="scientific">Acetivibrio saccincola</name>
    <dbReference type="NCBI Taxonomy" id="1677857"/>
    <lineage>
        <taxon>Bacteria</taxon>
        <taxon>Bacillati</taxon>
        <taxon>Bacillota</taxon>
        <taxon>Clostridia</taxon>
        <taxon>Eubacteriales</taxon>
        <taxon>Oscillospiraceae</taxon>
        <taxon>Acetivibrio</taxon>
    </lineage>
</organism>
<dbReference type="AlphaFoldDB" id="A0A2K9E7V0"/>
<dbReference type="InterPro" id="IPR010368">
    <property type="entry name" value="Com_YlbF"/>
</dbReference>
<dbReference type="InterPro" id="IPR023378">
    <property type="entry name" value="YheA/YmcA-like_dom_sf"/>
</dbReference>
<sequence>MDILEKAKELGEMIGSSEQMLTFKKWEADLERDHKARAILREYQTLQTEMMRAAHEDAEKEVLDEIKQKLSLKFDEVNKCDITRNYLESKDRLDSLIKKVNDVLIYSITGEEQCMPEKCGSSCGRGCR</sequence>
<dbReference type="OrthoDB" id="2112157at2"/>
<dbReference type="KEGG" id="hsc:HVS_08590"/>
<dbReference type="RefSeq" id="WP_101301185.1">
    <property type="nucleotide sequence ID" value="NZ_CP025197.1"/>
</dbReference>
<dbReference type="EMBL" id="NEMB01000003">
    <property type="protein sequence ID" value="PQQ67526.1"/>
    <property type="molecule type" value="Genomic_DNA"/>
</dbReference>
<reference evidence="2 4" key="2">
    <citation type="journal article" date="2018" name="Syst. Appl. Microbiol.">
        <title>Characterization and high-quality draft genome sequence of Herbivorax saccincola A7, an anaerobic, alkaliphilic, thermophilic, cellulolytic, and xylanolytic bacterium.</title>
        <authorList>
            <person name="Aikawa S."/>
            <person name="Baramee S."/>
            <person name="Sermsathanaswadi J."/>
            <person name="Thianheng P."/>
            <person name="Tachaapaikoon C."/>
            <person name="Shikata A."/>
            <person name="Waeonukul R."/>
            <person name="Pason P."/>
            <person name="Ratanakhanokchai K."/>
            <person name="Kosugi A."/>
        </authorList>
    </citation>
    <scope>NUCLEOTIDE SEQUENCE [LARGE SCALE GENOMIC DNA]</scope>
    <source>
        <strain evidence="2 4">A7</strain>
    </source>
</reference>
<gene>
    <name evidence="2" type="ORF">B9R14_12725</name>
    <name evidence="1" type="ORF">HVS_08590</name>
</gene>
<evidence type="ECO:0000313" key="2">
    <source>
        <dbReference type="EMBL" id="PQQ67526.1"/>
    </source>
</evidence>
<dbReference type="SUPFAM" id="SSF158622">
    <property type="entry name" value="YheA/YmcA-like"/>
    <property type="match status" value="1"/>
</dbReference>
<proteinExistence type="predicted"/>
<dbReference type="Pfam" id="PF06133">
    <property type="entry name" value="Com_YlbF"/>
    <property type="match status" value="1"/>
</dbReference>